<name>A0A9D3V2P8_9ROSI</name>
<gene>
    <name evidence="1" type="ORF">J1N35_032145</name>
</gene>
<dbReference type="AlphaFoldDB" id="A0A9D3V2P8"/>
<dbReference type="Pfam" id="PF03140">
    <property type="entry name" value="DUF247"/>
    <property type="match status" value="1"/>
</dbReference>
<organism evidence="1 2">
    <name type="scientific">Gossypium stocksii</name>
    <dbReference type="NCBI Taxonomy" id="47602"/>
    <lineage>
        <taxon>Eukaryota</taxon>
        <taxon>Viridiplantae</taxon>
        <taxon>Streptophyta</taxon>
        <taxon>Embryophyta</taxon>
        <taxon>Tracheophyta</taxon>
        <taxon>Spermatophyta</taxon>
        <taxon>Magnoliopsida</taxon>
        <taxon>eudicotyledons</taxon>
        <taxon>Gunneridae</taxon>
        <taxon>Pentapetalae</taxon>
        <taxon>rosids</taxon>
        <taxon>malvids</taxon>
        <taxon>Malvales</taxon>
        <taxon>Malvaceae</taxon>
        <taxon>Malvoideae</taxon>
        <taxon>Gossypium</taxon>
    </lineage>
</organism>
<dbReference type="OrthoDB" id="1431509at2759"/>
<dbReference type="InterPro" id="IPR004158">
    <property type="entry name" value="DUF247_pln"/>
</dbReference>
<dbReference type="Proteomes" id="UP000828251">
    <property type="component" value="Unassembled WGS sequence"/>
</dbReference>
<protein>
    <submittedName>
        <fullName evidence="1">Uncharacterized protein</fullName>
    </submittedName>
</protein>
<keyword evidence="2" id="KW-1185">Reference proteome</keyword>
<dbReference type="EMBL" id="JAIQCV010000009">
    <property type="protein sequence ID" value="KAH1067158.1"/>
    <property type="molecule type" value="Genomic_DNA"/>
</dbReference>
<comment type="caution">
    <text evidence="1">The sequence shown here is derived from an EMBL/GenBank/DDBJ whole genome shotgun (WGS) entry which is preliminary data.</text>
</comment>
<accession>A0A9D3V2P8</accession>
<proteinExistence type="predicted"/>
<sequence>MGSSSKIKFKHPFDHPRLTTQKRLRNQMDGSLRIPFDMFDMQEEDPYAALATSVRRGLETLLPLPHTRCIFQVPDRLRQLNGKAYTPRVISIGPLHMVSKFSSQWNSTKEGF</sequence>
<evidence type="ECO:0000313" key="2">
    <source>
        <dbReference type="Proteomes" id="UP000828251"/>
    </source>
</evidence>
<reference evidence="1 2" key="1">
    <citation type="journal article" date="2021" name="Plant Biotechnol. J.">
        <title>Multi-omics assisted identification of the key and species-specific regulatory components of drought-tolerant mechanisms in Gossypium stocksii.</title>
        <authorList>
            <person name="Yu D."/>
            <person name="Ke L."/>
            <person name="Zhang D."/>
            <person name="Wu Y."/>
            <person name="Sun Y."/>
            <person name="Mei J."/>
            <person name="Sun J."/>
            <person name="Sun Y."/>
        </authorList>
    </citation>
    <scope>NUCLEOTIDE SEQUENCE [LARGE SCALE GENOMIC DNA]</scope>
    <source>
        <strain evidence="2">cv. E1</strain>
        <tissue evidence="1">Leaf</tissue>
    </source>
</reference>
<evidence type="ECO:0000313" key="1">
    <source>
        <dbReference type="EMBL" id="KAH1067158.1"/>
    </source>
</evidence>